<dbReference type="InterPro" id="IPR019191">
    <property type="entry name" value="Essential_protein_Yae1_N"/>
</dbReference>
<evidence type="ECO:0000256" key="3">
    <source>
        <dbReference type="ARBA" id="ARBA00007096"/>
    </source>
</evidence>
<dbReference type="AlphaFoldDB" id="A0A1E4T187"/>
<dbReference type="PANTHER" id="PTHR18829:SF0">
    <property type="entry name" value="PROTEIN YAE1 HOMOLOG"/>
    <property type="match status" value="1"/>
</dbReference>
<evidence type="ECO:0000256" key="1">
    <source>
        <dbReference type="ARBA" id="ARBA00004123"/>
    </source>
</evidence>
<evidence type="ECO:0000256" key="4">
    <source>
        <dbReference type="ARBA" id="ARBA00017286"/>
    </source>
</evidence>
<evidence type="ECO:0000313" key="10">
    <source>
        <dbReference type="Proteomes" id="UP000094801"/>
    </source>
</evidence>
<dbReference type="STRING" id="983967.A0A1E4T187"/>
<keyword evidence="6" id="KW-0963">Cytoplasm</keyword>
<protein>
    <recommendedName>
        <fullName evidence="5">Protein YAE1</fullName>
    </recommendedName>
    <alternativeName>
        <fullName evidence="4">Protein yae1</fullName>
    </alternativeName>
</protein>
<comment type="similarity">
    <text evidence="3">Belongs to the YAE1 family.</text>
</comment>
<evidence type="ECO:0000256" key="7">
    <source>
        <dbReference type="ARBA" id="ARBA00023242"/>
    </source>
</evidence>
<accession>A0A1E4T187</accession>
<dbReference type="EMBL" id="KV453852">
    <property type="protein sequence ID" value="ODV85482.1"/>
    <property type="molecule type" value="Genomic_DNA"/>
</dbReference>
<evidence type="ECO:0000259" key="8">
    <source>
        <dbReference type="Pfam" id="PF09811"/>
    </source>
</evidence>
<feature type="non-terminal residue" evidence="9">
    <location>
        <position position="105"/>
    </location>
</feature>
<dbReference type="Proteomes" id="UP000094801">
    <property type="component" value="Unassembled WGS sequence"/>
</dbReference>
<name>A0A1E4T187_9ASCO</name>
<keyword evidence="7" id="KW-0539">Nucleus</keyword>
<dbReference type="OrthoDB" id="20086at2759"/>
<organism evidence="9 10">
    <name type="scientific">[Candida] arabinofermentans NRRL YB-2248</name>
    <dbReference type="NCBI Taxonomy" id="983967"/>
    <lineage>
        <taxon>Eukaryota</taxon>
        <taxon>Fungi</taxon>
        <taxon>Dikarya</taxon>
        <taxon>Ascomycota</taxon>
        <taxon>Saccharomycotina</taxon>
        <taxon>Pichiomycetes</taxon>
        <taxon>Pichiales</taxon>
        <taxon>Pichiaceae</taxon>
        <taxon>Ogataea</taxon>
        <taxon>Ogataea/Candida clade</taxon>
    </lineage>
</organism>
<dbReference type="PANTHER" id="PTHR18829">
    <property type="entry name" value="PROTEIN YAE1 HOMOLOG"/>
    <property type="match status" value="1"/>
</dbReference>
<evidence type="ECO:0000256" key="2">
    <source>
        <dbReference type="ARBA" id="ARBA00004496"/>
    </source>
</evidence>
<reference evidence="10" key="1">
    <citation type="submission" date="2016-04" db="EMBL/GenBank/DDBJ databases">
        <title>Comparative genomics of biotechnologically important yeasts.</title>
        <authorList>
            <consortium name="DOE Joint Genome Institute"/>
            <person name="Riley R."/>
            <person name="Haridas S."/>
            <person name="Wolfe K.H."/>
            <person name="Lopes M.R."/>
            <person name="Hittinger C.T."/>
            <person name="Goker M."/>
            <person name="Salamov A."/>
            <person name="Wisecaver J."/>
            <person name="Long T.M."/>
            <person name="Aerts A.L."/>
            <person name="Barry K."/>
            <person name="Choi C."/>
            <person name="Clum A."/>
            <person name="Coughlan A.Y."/>
            <person name="Deshpande S."/>
            <person name="Douglass A.P."/>
            <person name="Hanson S.J."/>
            <person name="Klenk H.-P."/>
            <person name="Labutti K."/>
            <person name="Lapidus A."/>
            <person name="Lindquist E."/>
            <person name="Lipzen A."/>
            <person name="Meier-Kolthoff J.P."/>
            <person name="Ohm R.A."/>
            <person name="Otillar R.P."/>
            <person name="Pangilinan J."/>
            <person name="Peng Y."/>
            <person name="Rokas A."/>
            <person name="Rosa C.A."/>
            <person name="Scheuner C."/>
            <person name="Sibirny A.A."/>
            <person name="Slot J.C."/>
            <person name="Stielow J.B."/>
            <person name="Sun H."/>
            <person name="Kurtzman C.P."/>
            <person name="Blackwell M."/>
            <person name="Grigoriev I.V."/>
            <person name="Jeffries T.W."/>
        </authorList>
    </citation>
    <scope>NUCLEOTIDE SEQUENCE [LARGE SCALE GENOMIC DNA]</scope>
    <source>
        <strain evidence="10">NRRL YB-2248</strain>
    </source>
</reference>
<feature type="domain" description="Essential protein Yae1 N-terminal" evidence="8">
    <location>
        <begin position="9"/>
        <end position="43"/>
    </location>
</feature>
<evidence type="ECO:0000256" key="6">
    <source>
        <dbReference type="ARBA" id="ARBA00022490"/>
    </source>
</evidence>
<evidence type="ECO:0000313" key="9">
    <source>
        <dbReference type="EMBL" id="ODV85482.1"/>
    </source>
</evidence>
<feature type="non-terminal residue" evidence="9">
    <location>
        <position position="1"/>
    </location>
</feature>
<dbReference type="GO" id="GO:0005737">
    <property type="term" value="C:cytoplasm"/>
    <property type="evidence" value="ECO:0007669"/>
    <property type="project" value="UniProtKB-SubCell"/>
</dbReference>
<gene>
    <name evidence="9" type="ORF">CANARDRAFT_189000</name>
</gene>
<sequence length="105" mass="11720">LKRKHAKQGYLDGLSRAKEESLQEGFDEGYRIGATLGAMVGEVLMSLTILLNASKIDKNTYDTAVDELNIKTVLQTNHFDSKLNIADESQHPIIKKWSGICEDLK</sequence>
<evidence type="ECO:0000256" key="5">
    <source>
        <dbReference type="ARBA" id="ARBA00018400"/>
    </source>
</evidence>
<proteinExistence type="inferred from homology"/>
<dbReference type="Pfam" id="PF09811">
    <property type="entry name" value="Yae1_N"/>
    <property type="match status" value="1"/>
</dbReference>
<dbReference type="GO" id="GO:0005634">
    <property type="term" value="C:nucleus"/>
    <property type="evidence" value="ECO:0007669"/>
    <property type="project" value="UniProtKB-SubCell"/>
</dbReference>
<dbReference type="InterPro" id="IPR038881">
    <property type="entry name" value="Yae1-like"/>
</dbReference>
<keyword evidence="10" id="KW-1185">Reference proteome</keyword>
<comment type="subcellular location">
    <subcellularLocation>
        <location evidence="2">Cytoplasm</location>
    </subcellularLocation>
    <subcellularLocation>
        <location evidence="1">Nucleus</location>
    </subcellularLocation>
</comment>